<dbReference type="PANTHER" id="PTHR11070">
    <property type="entry name" value="UVRD / RECB / PCRA DNA HELICASE FAMILY MEMBER"/>
    <property type="match status" value="1"/>
</dbReference>
<dbReference type="InterPro" id="IPR011335">
    <property type="entry name" value="Restrct_endonuc-II-like"/>
</dbReference>
<dbReference type="SUPFAM" id="SSF52980">
    <property type="entry name" value="Restriction endonuclease-like"/>
    <property type="match status" value="1"/>
</dbReference>
<evidence type="ECO:0000256" key="6">
    <source>
        <dbReference type="ARBA" id="ARBA00022806"/>
    </source>
</evidence>
<keyword evidence="7" id="KW-0269">Exonuclease</keyword>
<comment type="caution">
    <text evidence="21">The sequence shown here is derived from an EMBL/GenBank/DDBJ whole genome shotgun (WGS) entry which is preliminary data.</text>
</comment>
<keyword evidence="2" id="KW-0479">Metal-binding</keyword>
<name>A0ABQ5QEC2_9BACT</name>
<evidence type="ECO:0000259" key="19">
    <source>
        <dbReference type="PROSITE" id="PS51198"/>
    </source>
</evidence>
<dbReference type="InterPro" id="IPR014016">
    <property type="entry name" value="UvrD-like_ATP-bd"/>
</dbReference>
<dbReference type="InterPro" id="IPR000212">
    <property type="entry name" value="DNA_helicase_UvrD/REP"/>
</dbReference>
<evidence type="ECO:0000256" key="4">
    <source>
        <dbReference type="ARBA" id="ARBA00022763"/>
    </source>
</evidence>
<keyword evidence="17" id="KW-0175">Coiled coil</keyword>
<dbReference type="Proteomes" id="UP001165069">
    <property type="component" value="Unassembled WGS sequence"/>
</dbReference>
<reference evidence="21 22" key="1">
    <citation type="journal article" date="2023" name="Antonie Van Leeuwenhoek">
        <title>Mesoterricola silvestris gen. nov., sp. nov., Mesoterricola sediminis sp. nov., Geothrix oryzae sp. nov., Geothrix edaphica sp. nov., Geothrix rubra sp. nov., and Geothrix limicola sp. nov., six novel members of Acidobacteriota isolated from soils.</title>
        <authorList>
            <person name="Itoh H."/>
            <person name="Sugisawa Y."/>
            <person name="Mise K."/>
            <person name="Xu Z."/>
            <person name="Kuniyasu M."/>
            <person name="Ushijima N."/>
            <person name="Kawano K."/>
            <person name="Kobayashi E."/>
            <person name="Shiratori Y."/>
            <person name="Masuda Y."/>
            <person name="Senoo K."/>
        </authorList>
    </citation>
    <scope>NUCLEOTIDE SEQUENCE [LARGE SCALE GENOMIC DNA]</scope>
    <source>
        <strain evidence="21 22">Red804</strain>
    </source>
</reference>
<keyword evidence="12" id="KW-0413">Isomerase</keyword>
<keyword evidence="22" id="KW-1185">Reference proteome</keyword>
<dbReference type="PROSITE" id="PS51217">
    <property type="entry name" value="UVRD_HELICASE_CTER"/>
    <property type="match status" value="1"/>
</dbReference>
<feature type="domain" description="UvrD-like helicase ATP-binding" evidence="19">
    <location>
        <begin position="2"/>
        <end position="426"/>
    </location>
</feature>
<dbReference type="Gene3D" id="3.90.320.10">
    <property type="match status" value="1"/>
</dbReference>
<sequence>MSVRVSKPALLDDLRAAHEVVEASAGTGKTFTLQRLVADLILRGESSIDRILVVTFTDKATQELRTRIRGYLQEVHDQTRDDETGPFWIVDDAARERLATALRGFERAPVSTIHGFCRQVLQEAALEGRTLFDRELIDERTLFGRAFREALSRVFTQDPDQRAMLAASLAAGHTMEGLEEDLWSVHADGGELLPHLEAWQAWIGDLDPSWFAEEEALAAAWKVAKVNGNTIGAARRGLERLRQALQEATSDLQRARAFETSNLDSLWKAMDGLDEVAGKCGPLSAWLARAGSSRLSPEALQAHVFLREVRATQRRMEQAEGLFTFQGMIHGVVEALDAPDGEALAQRLRQRYDIALVDEFQDTDPLQWKVFRRIFLREDRRLVIIGDPKQAIYGFRGGDLPTYQQACRELLGGAEPKRLEQNFRSTPQVIAAYNHILSGNGPGSFFGDAALYPHPVGCGRPDLQALDNDCPIRPVDVLVLDSSEGGQRLWKGLARQLARRVRALIASDIRFGEPGQERILGYGDVQILVGKSSEGELVAKALRAEGIPCAFYKQKGLFQTREAEEWLDALRAVADPRNRSLQLRAFLSAFFGYDLEDLQALPSMSEEHPALQRLLRWGALAQQQRFGDLLDLMLEESGLARRLLLTEAGYRALVNFRHIAETLTDLSIRRRMRLEDLIRQLQRWRRGAEKPSAEEADLQRLEGDRNAVQVLTLHAAKGLEAPIVALFAFGQGRATGPKRFHRDGERCLSLGATSAAIEAKAKQEAREEHERLLYVGLTRAQAKLILCAFTQRTSKGDLKELRCAYDALNRRLVEMQGEREDLFAWEPVSMLDGADPGETAPLLPDDLVLPAVPAQAALDHAALARSARPFVTTSFTALQSRLEAAEAPLRGDQDQPGLRPSPGDLPKGTPTGQALHELLEWVDTATLGPLAAWSQRPEVQTKLREVLDLHGLPRHLAPRVAEVVHAGLASELPLPDGGSLVVSQAERLLREVDFFSRFLDAESHPEAKDLLKGSIDVLCELNGRVYLLDWKSNLLPDYEPETLQDTVSRHYLLQAQVYLLACLAFLDIRDEAAYAARFGGILYVFLRGLPGKGTWFHRPTWAEVQGWKRNLAQVHAKVIQVEVIHA</sequence>
<evidence type="ECO:0000256" key="10">
    <source>
        <dbReference type="ARBA" id="ARBA00023125"/>
    </source>
</evidence>
<dbReference type="EC" id="5.6.2.4" evidence="14"/>
<keyword evidence="5 16" id="KW-0378">Hydrolase</keyword>
<dbReference type="Gene3D" id="3.40.50.300">
    <property type="entry name" value="P-loop containing nucleotide triphosphate hydrolases"/>
    <property type="match status" value="2"/>
</dbReference>
<evidence type="ECO:0000256" key="12">
    <source>
        <dbReference type="ARBA" id="ARBA00023235"/>
    </source>
</evidence>
<dbReference type="PANTHER" id="PTHR11070:SF23">
    <property type="entry name" value="RECBCD ENZYME SUBUNIT RECB"/>
    <property type="match status" value="1"/>
</dbReference>
<dbReference type="RefSeq" id="WP_285571953.1">
    <property type="nucleotide sequence ID" value="NZ_BSDE01000002.1"/>
</dbReference>
<comment type="catalytic activity">
    <reaction evidence="13">
        <text>Couples ATP hydrolysis with the unwinding of duplex DNA by translocating in the 3'-5' direction.</text>
        <dbReference type="EC" id="5.6.2.4"/>
    </reaction>
</comment>
<protein>
    <recommendedName>
        <fullName evidence="14">DNA 3'-5' helicase</fullName>
        <ecNumber evidence="14">5.6.2.4</ecNumber>
    </recommendedName>
</protein>
<keyword evidence="1" id="KW-0540">Nuclease</keyword>
<evidence type="ECO:0000313" key="21">
    <source>
        <dbReference type="EMBL" id="GLH72771.1"/>
    </source>
</evidence>
<dbReference type="InterPro" id="IPR038726">
    <property type="entry name" value="PDDEXK_AddAB-type"/>
</dbReference>
<evidence type="ECO:0000256" key="2">
    <source>
        <dbReference type="ARBA" id="ARBA00022723"/>
    </source>
</evidence>
<dbReference type="Gene3D" id="1.10.3170.10">
    <property type="entry name" value="Recbcd, chain B, domain 2"/>
    <property type="match status" value="1"/>
</dbReference>
<keyword evidence="6 16" id="KW-0347">Helicase</keyword>
<dbReference type="SUPFAM" id="SSF52540">
    <property type="entry name" value="P-loop containing nucleoside triphosphate hydrolases"/>
    <property type="match status" value="1"/>
</dbReference>
<evidence type="ECO:0000256" key="9">
    <source>
        <dbReference type="ARBA" id="ARBA00022842"/>
    </source>
</evidence>
<keyword evidence="8 16" id="KW-0067">ATP-binding</keyword>
<dbReference type="InterPro" id="IPR004586">
    <property type="entry name" value="RecB"/>
</dbReference>
<evidence type="ECO:0000256" key="17">
    <source>
        <dbReference type="SAM" id="Coils"/>
    </source>
</evidence>
<dbReference type="InterPro" id="IPR027417">
    <property type="entry name" value="P-loop_NTPase"/>
</dbReference>
<dbReference type="PROSITE" id="PS51198">
    <property type="entry name" value="UVRD_HELICASE_ATP_BIND"/>
    <property type="match status" value="1"/>
</dbReference>
<evidence type="ECO:0000256" key="1">
    <source>
        <dbReference type="ARBA" id="ARBA00022722"/>
    </source>
</evidence>
<keyword evidence="11" id="KW-0234">DNA repair</keyword>
<feature type="binding site" evidence="16">
    <location>
        <begin position="23"/>
        <end position="30"/>
    </location>
    <ligand>
        <name>ATP</name>
        <dbReference type="ChEBI" id="CHEBI:30616"/>
    </ligand>
</feature>
<feature type="coiled-coil region" evidence="17">
    <location>
        <begin position="231"/>
        <end position="258"/>
    </location>
</feature>
<proteinExistence type="inferred from homology"/>
<feature type="domain" description="UvrD-like helicase C-terminal" evidence="20">
    <location>
        <begin position="444"/>
        <end position="718"/>
    </location>
</feature>
<evidence type="ECO:0000256" key="5">
    <source>
        <dbReference type="ARBA" id="ARBA00022801"/>
    </source>
</evidence>
<dbReference type="Pfam" id="PF13361">
    <property type="entry name" value="UvrD_C"/>
    <property type="match status" value="1"/>
</dbReference>
<keyword evidence="4" id="KW-0227">DNA damage</keyword>
<keyword evidence="10" id="KW-0238">DNA-binding</keyword>
<evidence type="ECO:0000313" key="22">
    <source>
        <dbReference type="Proteomes" id="UP001165069"/>
    </source>
</evidence>
<accession>A0ABQ5QEC2</accession>
<evidence type="ECO:0000256" key="8">
    <source>
        <dbReference type="ARBA" id="ARBA00022840"/>
    </source>
</evidence>
<dbReference type="CDD" id="cd22352">
    <property type="entry name" value="RecB_C-like"/>
    <property type="match status" value="1"/>
</dbReference>
<dbReference type="Pfam" id="PF00580">
    <property type="entry name" value="UvrD-helicase"/>
    <property type="match status" value="1"/>
</dbReference>
<keyword evidence="9" id="KW-0460">Magnesium</keyword>
<dbReference type="HAMAP" id="MF_01485">
    <property type="entry name" value="RecB"/>
    <property type="match status" value="1"/>
</dbReference>
<dbReference type="Gene3D" id="1.10.486.10">
    <property type="entry name" value="PCRA, domain 4"/>
    <property type="match status" value="1"/>
</dbReference>
<dbReference type="Pfam" id="PF12705">
    <property type="entry name" value="PDDEXK_1"/>
    <property type="match status" value="1"/>
</dbReference>
<evidence type="ECO:0000256" key="14">
    <source>
        <dbReference type="ARBA" id="ARBA00034808"/>
    </source>
</evidence>
<evidence type="ECO:0000256" key="18">
    <source>
        <dbReference type="SAM" id="MobiDB-lite"/>
    </source>
</evidence>
<evidence type="ECO:0000256" key="15">
    <source>
        <dbReference type="ARBA" id="ARBA00048988"/>
    </source>
</evidence>
<evidence type="ECO:0000256" key="3">
    <source>
        <dbReference type="ARBA" id="ARBA00022741"/>
    </source>
</evidence>
<evidence type="ECO:0000256" key="7">
    <source>
        <dbReference type="ARBA" id="ARBA00022839"/>
    </source>
</evidence>
<keyword evidence="3 16" id="KW-0547">Nucleotide-binding</keyword>
<evidence type="ECO:0000256" key="11">
    <source>
        <dbReference type="ARBA" id="ARBA00023204"/>
    </source>
</evidence>
<feature type="region of interest" description="Disordered" evidence="18">
    <location>
        <begin position="886"/>
        <end position="911"/>
    </location>
</feature>
<evidence type="ECO:0000259" key="20">
    <source>
        <dbReference type="PROSITE" id="PS51217"/>
    </source>
</evidence>
<dbReference type="InterPro" id="IPR014017">
    <property type="entry name" value="DNA_helicase_UvrD-like_C"/>
</dbReference>
<evidence type="ECO:0000256" key="16">
    <source>
        <dbReference type="PROSITE-ProRule" id="PRU00560"/>
    </source>
</evidence>
<organism evidence="21 22">
    <name type="scientific">Geothrix limicola</name>
    <dbReference type="NCBI Taxonomy" id="2927978"/>
    <lineage>
        <taxon>Bacteria</taxon>
        <taxon>Pseudomonadati</taxon>
        <taxon>Acidobacteriota</taxon>
        <taxon>Holophagae</taxon>
        <taxon>Holophagales</taxon>
        <taxon>Holophagaceae</taxon>
        <taxon>Geothrix</taxon>
    </lineage>
</organism>
<dbReference type="InterPro" id="IPR011604">
    <property type="entry name" value="PDDEXK-like_dom_sf"/>
</dbReference>
<comment type="catalytic activity">
    <reaction evidence="15">
        <text>ATP + H2O = ADP + phosphate + H(+)</text>
        <dbReference type="Rhea" id="RHEA:13065"/>
        <dbReference type="ChEBI" id="CHEBI:15377"/>
        <dbReference type="ChEBI" id="CHEBI:15378"/>
        <dbReference type="ChEBI" id="CHEBI:30616"/>
        <dbReference type="ChEBI" id="CHEBI:43474"/>
        <dbReference type="ChEBI" id="CHEBI:456216"/>
        <dbReference type="EC" id="5.6.2.4"/>
    </reaction>
</comment>
<gene>
    <name evidence="21" type="primary">recB</name>
    <name evidence="21" type="ORF">GETHLI_12730</name>
</gene>
<evidence type="ECO:0000256" key="13">
    <source>
        <dbReference type="ARBA" id="ARBA00034617"/>
    </source>
</evidence>
<dbReference type="EMBL" id="BSDE01000002">
    <property type="protein sequence ID" value="GLH72771.1"/>
    <property type="molecule type" value="Genomic_DNA"/>
</dbReference>